<evidence type="ECO:0000313" key="3">
    <source>
        <dbReference type="Proteomes" id="UP000195570"/>
    </source>
</evidence>
<dbReference type="CDD" id="cd23767">
    <property type="entry name" value="IQCD"/>
    <property type="match status" value="1"/>
</dbReference>
<keyword evidence="3" id="KW-1185">Reference proteome</keyword>
<dbReference type="Proteomes" id="UP000195570">
    <property type="component" value="Unassembled WGS sequence"/>
</dbReference>
<reference evidence="2" key="1">
    <citation type="submission" date="2016-09" db="EMBL/GenBank/DDBJ databases">
        <authorList>
            <person name="Hebert L."/>
            <person name="Moumen B."/>
        </authorList>
    </citation>
    <scope>NUCLEOTIDE SEQUENCE [LARGE SCALE GENOMIC DNA]</scope>
    <source>
        <strain evidence="2">OVI</strain>
    </source>
</reference>
<dbReference type="VEuPathDB" id="TriTrypDB:TEOVI_000007700"/>
<protein>
    <submittedName>
        <fullName evidence="2">Uncharacterized protein</fullName>
    </submittedName>
</protein>
<dbReference type="GeneID" id="92374017"/>
<gene>
    <name evidence="2" type="ORF">TEOVI_000007700</name>
</gene>
<feature type="region of interest" description="Disordered" evidence="1">
    <location>
        <begin position="817"/>
        <end position="855"/>
    </location>
</feature>
<evidence type="ECO:0000313" key="2">
    <source>
        <dbReference type="EMBL" id="SCU64345.1"/>
    </source>
</evidence>
<name>A0A1G4HYG8_TRYEQ</name>
<feature type="compositionally biased region" description="Basic and acidic residues" evidence="1">
    <location>
        <begin position="824"/>
        <end position="833"/>
    </location>
</feature>
<feature type="region of interest" description="Disordered" evidence="1">
    <location>
        <begin position="1"/>
        <end position="29"/>
    </location>
</feature>
<dbReference type="RefSeq" id="XP_067076125.1">
    <property type="nucleotide sequence ID" value="XM_067220024.1"/>
</dbReference>
<comment type="caution">
    <text evidence="2">The sequence shown here is derived from an EMBL/GenBank/DDBJ whole genome shotgun (WGS) entry which is preliminary data.</text>
</comment>
<feature type="region of interest" description="Disordered" evidence="1">
    <location>
        <begin position="338"/>
        <end position="371"/>
    </location>
</feature>
<feature type="compositionally biased region" description="Basic and acidic residues" evidence="1">
    <location>
        <begin position="1"/>
        <end position="21"/>
    </location>
</feature>
<evidence type="ECO:0000256" key="1">
    <source>
        <dbReference type="SAM" id="MobiDB-lite"/>
    </source>
</evidence>
<organism evidence="2 3">
    <name type="scientific">Trypanosoma equiperdum</name>
    <dbReference type="NCBI Taxonomy" id="5694"/>
    <lineage>
        <taxon>Eukaryota</taxon>
        <taxon>Discoba</taxon>
        <taxon>Euglenozoa</taxon>
        <taxon>Kinetoplastea</taxon>
        <taxon>Metakinetoplastina</taxon>
        <taxon>Trypanosomatida</taxon>
        <taxon>Trypanosomatidae</taxon>
        <taxon>Trypanosoma</taxon>
    </lineage>
</organism>
<dbReference type="PROSITE" id="PS50096">
    <property type="entry name" value="IQ"/>
    <property type="match status" value="1"/>
</dbReference>
<proteinExistence type="predicted"/>
<dbReference type="EMBL" id="CZPT02000044">
    <property type="protein sequence ID" value="SCU64345.1"/>
    <property type="molecule type" value="Genomic_DNA"/>
</dbReference>
<accession>A0A1G4HYG8</accession>
<sequence length="1281" mass="143851">MKLFTPEETKRDESRQRDHASPAEGSGSNVTVVSGVCSAERSVIRDAEQAFKDVVTTSLEEILRLRPREPMRLLVDNLLKSSSTHEIERHEISVGDGTNCVLSKACTRKNGADSLCVGGLPLLRLIAPNSFEVDAAVRCLSETIDPDAKLIVFIEQPNPSVDLFFVGGIPYFANLTEQLMARRRDGNPDTVLDSAVGTDKIIAHIGEALRLGTKTIKETIGSLAASMQRCSFIELPRLQRNFFEMFHVVDAALHSRKHDHLFPHSVTSVPGVLLVSYNPSTAPMTFTRVIATVLPLYEEVQRLKVAETLLANKTRIQKLDFHYVTEYWRGVLQRRDSRDKTRGESVTVSQRAPKKASGRNPKGNPPKPKTLPVEQLLRVQRRESEDAAFLRVVQHLQSNAVVRIQALYRGHRWRKRLGSALSDKLRTRAQTSSEAQWVEDLPLSTPPLLRQCVEKVSAAHGELFGNYVISCPPMPRIVKILKPTSRAIKVRKEDGTEDVDSEEETWEEEHIVVPVNRQTKPPPHFNLLRRLMECEYAGRCNTVKYAANIQQDCAGLSTLQRRAYDCYKSLVLNLLHIAYLELYRRGRIPLTVRNFEEYVNRWHSEIFSWFSAPHIFSRIALRKAMKPPYPVPVICTKETLEKERVLIVRAYGRGGIYHGPSSEKGAVKECKESLTEEERDEEQEEFLQTLPPLPPLDSGVDNEHYISGVYAAPVLLSQRWWEATLKRLTSSNREAKVAWWTLYDNPAVYINGQPVSLVPRHELQEVEGRPSFDELVPCIEVARKAPCNSTSSKECSNCDPISPARCRRFTLSCAGGETVSPEPTSDHRVEEGKTTPGASGAVDAATDTDGESSVSTFGVSLESEDSHLVHELQQNFLDDQTETYPQYCTVGPLCQYSIPAPVHGLQPLIIAPPMPSVHCSEHGYQCREDRNTSSTGIDSACYFPSDHAVSHGSETAFNHQNSVTLEWDDFSVASQRKPSVGQPSRTTAKKSSAFGEGANVHNVATVSAMATHVGQRIMHEGRFLHERPWLTPVCIRSRGPSFSDFMIKCLHQMRDGYKIVVAVDEPYQIMLFNAVCLLKMAAKEEEDLERTLAPDTPLQEESVVPTLAPHELLSSETAACLSLLQPFYDELSKSVDNTVVSVEGCAIMVQKVMKRMSPGGLLFLDQIPMLMEQAEREKNQRLLGESILAVVQRIELFCWLVIFEAFLASAIRSQSNGMKIDEILPKFHTYVNASNVVHWIDYIDPWKDVPHRSPDPFHLRYSNGLRRWDNPSFIFRGATVL</sequence>